<gene>
    <name evidence="4" type="ORF">P6P90_14120</name>
</gene>
<protein>
    <submittedName>
        <fullName evidence="4">D-2-hydroxyacid dehydrogenase</fullName>
    </submittedName>
</protein>
<dbReference type="EMBL" id="JARULN010000018">
    <property type="protein sequence ID" value="MDG5755082.1"/>
    <property type="molecule type" value="Genomic_DNA"/>
</dbReference>
<evidence type="ECO:0000313" key="5">
    <source>
        <dbReference type="Proteomes" id="UP001218246"/>
    </source>
</evidence>
<proteinExistence type="predicted"/>
<keyword evidence="5" id="KW-1185">Reference proteome</keyword>
<sequence length="308" mass="34798">MKIQRIIVTGRLREVIRQYVDEDLYEYKFMAEEEVNEADLSWADAYVGFAPPAQASLTSVKWVHSLGAGVDAFLFQRPWNKAVLLTRTICSFGERIAQYCLSYILRDLQKHDEFQAQQQQYRWVPATPHLLHTQTVVVFGTGEIGRELAKVLSSFGVTVIGLSRSGAAQIYFDQVYEMGRAEEVIGKADWIISTLPLTRETECIFNRNFFCQLRHAGFINVGRGRTIQDEALVEALATGNVRKAVLDVFAQEPLSKDSLLWNHPNVIITPHISAVTTPEEAVQCFLETLREVETGNVPSNIVDLQKGY</sequence>
<keyword evidence="1" id="KW-0560">Oxidoreductase</keyword>
<dbReference type="RefSeq" id="WP_124564999.1">
    <property type="nucleotide sequence ID" value="NZ_JARRRY010000017.1"/>
</dbReference>
<name>A0ABT6H8V0_9BACI</name>
<evidence type="ECO:0000259" key="3">
    <source>
        <dbReference type="Pfam" id="PF02826"/>
    </source>
</evidence>
<evidence type="ECO:0000313" key="4">
    <source>
        <dbReference type="EMBL" id="MDG5755082.1"/>
    </source>
</evidence>
<feature type="domain" description="D-isomer specific 2-hydroxyacid dehydrogenase NAD-binding" evidence="3">
    <location>
        <begin position="102"/>
        <end position="273"/>
    </location>
</feature>
<organism evidence="4 5">
    <name type="scientific">Ectobacillus antri</name>
    <dbReference type="NCBI Taxonomy" id="2486280"/>
    <lineage>
        <taxon>Bacteria</taxon>
        <taxon>Bacillati</taxon>
        <taxon>Bacillota</taxon>
        <taxon>Bacilli</taxon>
        <taxon>Bacillales</taxon>
        <taxon>Bacillaceae</taxon>
        <taxon>Ectobacillus</taxon>
    </lineage>
</organism>
<dbReference type="PANTHER" id="PTHR43333:SF1">
    <property type="entry name" value="D-ISOMER SPECIFIC 2-HYDROXYACID DEHYDROGENASE NAD-BINDING DOMAIN-CONTAINING PROTEIN"/>
    <property type="match status" value="1"/>
</dbReference>
<dbReference type="CDD" id="cd05300">
    <property type="entry name" value="2-Hacid_dh_1"/>
    <property type="match status" value="1"/>
</dbReference>
<evidence type="ECO:0000256" key="1">
    <source>
        <dbReference type="ARBA" id="ARBA00023002"/>
    </source>
</evidence>
<accession>A0ABT6H8V0</accession>
<dbReference type="InterPro" id="IPR036291">
    <property type="entry name" value="NAD(P)-bd_dom_sf"/>
</dbReference>
<dbReference type="Proteomes" id="UP001218246">
    <property type="component" value="Unassembled WGS sequence"/>
</dbReference>
<dbReference type="Pfam" id="PF02826">
    <property type="entry name" value="2-Hacid_dh_C"/>
    <property type="match status" value="1"/>
</dbReference>
<dbReference type="Gene3D" id="3.40.50.720">
    <property type="entry name" value="NAD(P)-binding Rossmann-like Domain"/>
    <property type="match status" value="2"/>
</dbReference>
<dbReference type="PANTHER" id="PTHR43333">
    <property type="entry name" value="2-HACID_DH_C DOMAIN-CONTAINING PROTEIN"/>
    <property type="match status" value="1"/>
</dbReference>
<dbReference type="InterPro" id="IPR006140">
    <property type="entry name" value="D-isomer_DH_NAD-bd"/>
</dbReference>
<comment type="caution">
    <text evidence="4">The sequence shown here is derived from an EMBL/GenBank/DDBJ whole genome shotgun (WGS) entry which is preliminary data.</text>
</comment>
<keyword evidence="2" id="KW-0520">NAD</keyword>
<reference evidence="4 5" key="1">
    <citation type="submission" date="2023-04" db="EMBL/GenBank/DDBJ databases">
        <title>Ectobacillus antri isolated from activated sludge.</title>
        <authorList>
            <person name="Yan P."/>
            <person name="Liu X."/>
        </authorList>
    </citation>
    <scope>NUCLEOTIDE SEQUENCE [LARGE SCALE GENOMIC DNA]</scope>
    <source>
        <strain evidence="4 5">C18H</strain>
    </source>
</reference>
<evidence type="ECO:0000256" key="2">
    <source>
        <dbReference type="ARBA" id="ARBA00023027"/>
    </source>
</evidence>
<dbReference type="SUPFAM" id="SSF51735">
    <property type="entry name" value="NAD(P)-binding Rossmann-fold domains"/>
    <property type="match status" value="1"/>
</dbReference>